<sequence>MYEDFRAIDRWTGEELHCVWKGTVVAIATRHADATDIRFAVNGKPLWIAMPNTAWVEHKKKTGKAITDYLAAQTAGCFLKQQIEAGYDNGREMLTMSVPEVLETAASVMKEAGHTAKLPSLPVIDRGATPESFDFKLPGEPETLAQDIAKARGTGMPGAVNS</sequence>
<evidence type="ECO:0000313" key="1">
    <source>
        <dbReference type="EMBL" id="SEF95883.1"/>
    </source>
</evidence>
<gene>
    <name evidence="1" type="ORF">SAMN05421819_1483</name>
</gene>
<name>A0A1H5W903_9BACT</name>
<keyword evidence="2" id="KW-1185">Reference proteome</keyword>
<dbReference type="RefSeq" id="WP_103932408.1">
    <property type="nucleotide sequence ID" value="NZ_FNVA01000002.1"/>
</dbReference>
<dbReference type="Proteomes" id="UP000236728">
    <property type="component" value="Unassembled WGS sequence"/>
</dbReference>
<organism evidence="1 2">
    <name type="scientific">Bryocella elongata</name>
    <dbReference type="NCBI Taxonomy" id="863522"/>
    <lineage>
        <taxon>Bacteria</taxon>
        <taxon>Pseudomonadati</taxon>
        <taxon>Acidobacteriota</taxon>
        <taxon>Terriglobia</taxon>
        <taxon>Terriglobales</taxon>
        <taxon>Acidobacteriaceae</taxon>
        <taxon>Bryocella</taxon>
    </lineage>
</organism>
<evidence type="ECO:0000313" key="2">
    <source>
        <dbReference type="Proteomes" id="UP000236728"/>
    </source>
</evidence>
<accession>A0A1H5W903</accession>
<dbReference type="OrthoDB" id="116068at2"/>
<reference evidence="1 2" key="1">
    <citation type="submission" date="2016-10" db="EMBL/GenBank/DDBJ databases">
        <authorList>
            <person name="de Groot N.N."/>
        </authorList>
    </citation>
    <scope>NUCLEOTIDE SEQUENCE [LARGE SCALE GENOMIC DNA]</scope>
    <source>
        <strain evidence="1 2">DSM 22489</strain>
    </source>
</reference>
<dbReference type="AlphaFoldDB" id="A0A1H5W903"/>
<dbReference type="EMBL" id="FNVA01000002">
    <property type="protein sequence ID" value="SEF95883.1"/>
    <property type="molecule type" value="Genomic_DNA"/>
</dbReference>
<proteinExistence type="predicted"/>
<protein>
    <submittedName>
        <fullName evidence="1">Uncharacterized protein</fullName>
    </submittedName>
</protein>